<dbReference type="PIRSF" id="PIRSF000538">
    <property type="entry name" value="GlpK"/>
    <property type="match status" value="1"/>
</dbReference>
<evidence type="ECO:0000256" key="5">
    <source>
        <dbReference type="ARBA" id="ARBA00022798"/>
    </source>
</evidence>
<feature type="binding site" evidence="7">
    <location>
        <position position="16"/>
    </location>
    <ligand>
        <name>ADP</name>
        <dbReference type="ChEBI" id="CHEBI:456216"/>
    </ligand>
</feature>
<feature type="binding site" evidence="7">
    <location>
        <position position="13"/>
    </location>
    <ligand>
        <name>ATP</name>
        <dbReference type="ChEBI" id="CHEBI:30616"/>
    </ligand>
</feature>
<feature type="binding site" evidence="7">
    <location>
        <position position="12"/>
    </location>
    <ligand>
        <name>ADP</name>
        <dbReference type="ChEBI" id="CHEBI:456216"/>
    </ligand>
</feature>
<comment type="similarity">
    <text evidence="1 7 8">Belongs to the FGGY kinase family.</text>
</comment>
<feature type="binding site" evidence="7">
    <location>
        <position position="12"/>
    </location>
    <ligand>
        <name>ATP</name>
        <dbReference type="ChEBI" id="CHEBI:30616"/>
    </ligand>
</feature>
<feature type="binding site" evidence="7">
    <location>
        <position position="308"/>
    </location>
    <ligand>
        <name>ADP</name>
        <dbReference type="ChEBI" id="CHEBI:456216"/>
    </ligand>
</feature>
<dbReference type="InterPro" id="IPR043129">
    <property type="entry name" value="ATPase_NBD"/>
</dbReference>
<feature type="binding site" evidence="7">
    <location>
        <position position="82"/>
    </location>
    <ligand>
        <name>glycerol</name>
        <dbReference type="ChEBI" id="CHEBI:17754"/>
    </ligand>
</feature>
<dbReference type="EC" id="2.7.1.30" evidence="7"/>
<keyword evidence="5 7" id="KW-0319">Glycerol metabolism</keyword>
<feature type="binding site" evidence="7">
    <location>
        <position position="134"/>
    </location>
    <ligand>
        <name>glycerol</name>
        <dbReference type="ChEBI" id="CHEBI:17754"/>
    </ligand>
</feature>
<keyword evidence="2 7" id="KW-0808">Transferase</keyword>
<dbReference type="Gene3D" id="3.30.420.40">
    <property type="match status" value="2"/>
</dbReference>
<dbReference type="Pfam" id="PF02782">
    <property type="entry name" value="FGGY_C"/>
    <property type="match status" value="1"/>
</dbReference>
<sequence>MGKHILALDQGTTSTRALLVNKAGEISHLSREELVLQYEHPGWVEVDAEAVWRSAVNVIEETLRSSGLTADTLSAIGITNQRETAVVWDRATGKPIRPAIVWQSRQTAELCDELKRAGHEPLFREKTGLLLDPYFSGTKIAWMLRHTEGAANRAANGELLFGTIDSWLVWKLTGGKVHVTDATNASRTLLYDIHERRWDESLLALLGIPRLMLPEVRSTSEVYGVTDAGLFGGEIPIAAVVGDQQAALFGQGCHRPGEAKNTYGTGCFMLMNTGEEAKASAHGLLTTIAWQLEDRVEYALEGSVFVGGSAIQWLRDGLGILTTAAESEALALQVDSSDGVYVVPAFVGLGTPHWDSEARGSVFGLTRGTTKAHLVRATLESLAYQTRDVLTAMEEDSGMRLTTLGVDGGAVMNGFLMQFQSDLLGVSITRPVQQESTALGAAYLAGLAVGFWRDRDEVRALKQVERTFEPGMDEALRESLYEGWLRAVRAAIAFKG</sequence>
<dbReference type="InterPro" id="IPR000577">
    <property type="entry name" value="Carb_kinase_FGGY"/>
</dbReference>
<comment type="subunit">
    <text evidence="7">Homotetramer and homodimer (in equilibrium).</text>
</comment>
<organism evidence="11 12">
    <name type="scientific">Cohnella yongneupensis</name>
    <dbReference type="NCBI Taxonomy" id="425006"/>
    <lineage>
        <taxon>Bacteria</taxon>
        <taxon>Bacillati</taxon>
        <taxon>Bacillota</taxon>
        <taxon>Bacilli</taxon>
        <taxon>Bacillales</taxon>
        <taxon>Paenibacillaceae</taxon>
        <taxon>Cohnella</taxon>
    </lineage>
</organism>
<feature type="binding site" evidence="7">
    <location>
        <position position="265"/>
    </location>
    <ligand>
        <name>ATP</name>
        <dbReference type="ChEBI" id="CHEBI:30616"/>
    </ligand>
</feature>
<evidence type="ECO:0000256" key="8">
    <source>
        <dbReference type="RuleBase" id="RU003733"/>
    </source>
</evidence>
<evidence type="ECO:0000256" key="4">
    <source>
        <dbReference type="ARBA" id="ARBA00022777"/>
    </source>
</evidence>
<feature type="binding site" evidence="7">
    <location>
        <position position="409"/>
    </location>
    <ligand>
        <name>ATP</name>
        <dbReference type="ChEBI" id="CHEBI:30616"/>
    </ligand>
</feature>
<keyword evidence="4 7" id="KW-0418">Kinase</keyword>
<comment type="pathway">
    <text evidence="7">Polyol metabolism; glycerol degradation via glycerol kinase pathway; sn-glycerol 3-phosphate from glycerol: step 1/1.</text>
</comment>
<comment type="catalytic activity">
    <reaction evidence="7">
        <text>glycerol + ATP = sn-glycerol 3-phosphate + ADP + H(+)</text>
        <dbReference type="Rhea" id="RHEA:21644"/>
        <dbReference type="ChEBI" id="CHEBI:15378"/>
        <dbReference type="ChEBI" id="CHEBI:17754"/>
        <dbReference type="ChEBI" id="CHEBI:30616"/>
        <dbReference type="ChEBI" id="CHEBI:57597"/>
        <dbReference type="ChEBI" id="CHEBI:456216"/>
        <dbReference type="EC" id="2.7.1.30"/>
    </reaction>
</comment>
<feature type="binding site" evidence="7">
    <location>
        <position position="82"/>
    </location>
    <ligand>
        <name>sn-glycerol 3-phosphate</name>
        <dbReference type="ChEBI" id="CHEBI:57597"/>
    </ligand>
</feature>
<dbReference type="GO" id="GO:0004370">
    <property type="term" value="F:glycerol kinase activity"/>
    <property type="evidence" value="ECO:0007669"/>
    <property type="project" value="UniProtKB-EC"/>
</dbReference>
<dbReference type="HAMAP" id="MF_00186">
    <property type="entry name" value="Glycerol_kin"/>
    <property type="match status" value="1"/>
</dbReference>
<comment type="caution">
    <text evidence="11">The sequence shown here is derived from an EMBL/GenBank/DDBJ whole genome shotgun (WGS) entry which is preliminary data.</text>
</comment>
<dbReference type="InterPro" id="IPR018485">
    <property type="entry name" value="FGGY_C"/>
</dbReference>
<evidence type="ECO:0000259" key="10">
    <source>
        <dbReference type="Pfam" id="PF02782"/>
    </source>
</evidence>
<dbReference type="NCBIfam" id="NF000756">
    <property type="entry name" value="PRK00047.1"/>
    <property type="match status" value="1"/>
</dbReference>
<feature type="binding site" evidence="7">
    <location>
        <position position="83"/>
    </location>
    <ligand>
        <name>sn-glycerol 3-phosphate</name>
        <dbReference type="ChEBI" id="CHEBI:57597"/>
    </ligand>
</feature>
<evidence type="ECO:0000256" key="1">
    <source>
        <dbReference type="ARBA" id="ARBA00009156"/>
    </source>
</evidence>
<protein>
    <recommendedName>
        <fullName evidence="7">Glycerol kinase</fullName>
        <ecNumber evidence="7">2.7.1.30</ecNumber>
    </recommendedName>
    <alternativeName>
        <fullName evidence="7">ATP:glycerol 3-phosphotransferase</fullName>
    </alternativeName>
    <alternativeName>
        <fullName evidence="7">Glycerokinase</fullName>
        <shortName evidence="7">GK</shortName>
    </alternativeName>
</protein>
<feature type="binding site" evidence="7">
    <location>
        <position position="12"/>
    </location>
    <ligand>
        <name>sn-glycerol 3-phosphate</name>
        <dbReference type="ChEBI" id="CHEBI:57597"/>
    </ligand>
</feature>
<comment type="caution">
    <text evidence="7">Lacks conserved residue(s) required for the propagation of feature annotation.</text>
</comment>
<keyword evidence="3 7" id="KW-0547">Nucleotide-binding</keyword>
<feature type="binding site" evidence="7">
    <location>
        <position position="243"/>
    </location>
    <ligand>
        <name>glycerol</name>
        <dbReference type="ChEBI" id="CHEBI:17754"/>
    </ligand>
</feature>
<feature type="domain" description="Carbohydrate kinase FGGY N-terminal" evidence="9">
    <location>
        <begin position="5"/>
        <end position="250"/>
    </location>
</feature>
<comment type="function">
    <text evidence="7">Key enzyme in the regulation of glycerol uptake and metabolism. Catalyzes the phosphorylation of glycerol to yield sn-glycerol 3-phosphate.</text>
</comment>
<dbReference type="PANTHER" id="PTHR10196">
    <property type="entry name" value="SUGAR KINASE"/>
    <property type="match status" value="1"/>
</dbReference>
<dbReference type="InterPro" id="IPR018484">
    <property type="entry name" value="FGGY_N"/>
</dbReference>
<feature type="binding site" evidence="7">
    <location>
        <position position="134"/>
    </location>
    <ligand>
        <name>sn-glycerol 3-phosphate</name>
        <dbReference type="ChEBI" id="CHEBI:57597"/>
    </ligand>
</feature>
<dbReference type="PROSITE" id="PS00933">
    <property type="entry name" value="FGGY_KINASES_1"/>
    <property type="match status" value="1"/>
</dbReference>
<gene>
    <name evidence="7 11" type="primary">glpK</name>
    <name evidence="11" type="ORF">ACFPQ4_17055</name>
</gene>
<feature type="binding site" evidence="7">
    <location>
        <position position="265"/>
    </location>
    <ligand>
        <name>ADP</name>
        <dbReference type="ChEBI" id="CHEBI:456216"/>
    </ligand>
</feature>
<evidence type="ECO:0000256" key="2">
    <source>
        <dbReference type="ARBA" id="ARBA00022679"/>
    </source>
</evidence>
<keyword evidence="6 7" id="KW-0067">ATP-binding</keyword>
<evidence type="ECO:0000256" key="7">
    <source>
        <dbReference type="HAMAP-Rule" id="MF_00186"/>
    </source>
</evidence>
<feature type="domain" description="Carbohydrate kinase FGGY C-terminal" evidence="10">
    <location>
        <begin position="260"/>
        <end position="448"/>
    </location>
</feature>
<dbReference type="Pfam" id="PF00370">
    <property type="entry name" value="FGGY_N"/>
    <property type="match status" value="1"/>
</dbReference>
<dbReference type="PROSITE" id="PS00445">
    <property type="entry name" value="FGGY_KINASES_2"/>
    <property type="match status" value="1"/>
</dbReference>
<feature type="binding site" evidence="7">
    <location>
        <position position="83"/>
    </location>
    <ligand>
        <name>glycerol</name>
        <dbReference type="ChEBI" id="CHEBI:17754"/>
    </ligand>
</feature>
<feature type="binding site" evidence="7">
    <location>
        <position position="413"/>
    </location>
    <ligand>
        <name>ADP</name>
        <dbReference type="ChEBI" id="CHEBI:456216"/>
    </ligand>
</feature>
<comment type="activity regulation">
    <text evidence="7">Activated by phosphorylation and inhibited by fructose 1,6-bisphosphate (FBP).</text>
</comment>
<dbReference type="CDD" id="cd07786">
    <property type="entry name" value="FGGY_EcGK_like"/>
    <property type="match status" value="1"/>
</dbReference>
<dbReference type="RefSeq" id="WP_378113159.1">
    <property type="nucleotide sequence ID" value="NZ_JBHSNC010000051.1"/>
</dbReference>
<dbReference type="Proteomes" id="UP001596108">
    <property type="component" value="Unassembled WGS sequence"/>
</dbReference>
<feature type="binding site" evidence="7">
    <location>
        <position position="244"/>
    </location>
    <ligand>
        <name>glycerol</name>
        <dbReference type="ChEBI" id="CHEBI:17754"/>
    </ligand>
</feature>
<feature type="binding site" evidence="7">
    <location>
        <position position="243"/>
    </location>
    <ligand>
        <name>sn-glycerol 3-phosphate</name>
        <dbReference type="ChEBI" id="CHEBI:57597"/>
    </ligand>
</feature>
<evidence type="ECO:0000256" key="6">
    <source>
        <dbReference type="ARBA" id="ARBA00022840"/>
    </source>
</evidence>
<feature type="binding site" evidence="7">
    <location>
        <position position="312"/>
    </location>
    <ligand>
        <name>ATP</name>
        <dbReference type="ChEBI" id="CHEBI:30616"/>
    </ligand>
</feature>
<feature type="binding site" evidence="7">
    <location>
        <position position="409"/>
    </location>
    <ligand>
        <name>ADP</name>
        <dbReference type="ChEBI" id="CHEBI:456216"/>
    </ligand>
</feature>
<dbReference type="InterPro" id="IPR005999">
    <property type="entry name" value="Glycerol_kin"/>
</dbReference>
<dbReference type="SUPFAM" id="SSF53067">
    <property type="entry name" value="Actin-like ATPase domain"/>
    <property type="match status" value="2"/>
</dbReference>
<name>A0ABW0R471_9BACL</name>
<dbReference type="InterPro" id="IPR018483">
    <property type="entry name" value="Carb_kinase_FGGY_CS"/>
</dbReference>
<dbReference type="PANTHER" id="PTHR10196:SF69">
    <property type="entry name" value="GLYCEROL KINASE"/>
    <property type="match status" value="1"/>
</dbReference>
<accession>A0ABW0R471</accession>
<keyword evidence="12" id="KW-1185">Reference proteome</keyword>
<feature type="binding site" evidence="7">
    <location>
        <position position="308"/>
    </location>
    <ligand>
        <name>ATP</name>
        <dbReference type="ChEBI" id="CHEBI:30616"/>
    </ligand>
</feature>
<evidence type="ECO:0000313" key="12">
    <source>
        <dbReference type="Proteomes" id="UP001596108"/>
    </source>
</evidence>
<feature type="binding site" evidence="7">
    <location>
        <position position="14"/>
    </location>
    <ligand>
        <name>ATP</name>
        <dbReference type="ChEBI" id="CHEBI:30616"/>
    </ligand>
</feature>
<dbReference type="NCBIfam" id="TIGR01311">
    <property type="entry name" value="glycerol_kin"/>
    <property type="match status" value="1"/>
</dbReference>
<dbReference type="EMBL" id="JBHSNC010000051">
    <property type="protein sequence ID" value="MFC5531130.1"/>
    <property type="molecule type" value="Genomic_DNA"/>
</dbReference>
<evidence type="ECO:0000313" key="11">
    <source>
        <dbReference type="EMBL" id="MFC5531130.1"/>
    </source>
</evidence>
<evidence type="ECO:0000256" key="3">
    <source>
        <dbReference type="ARBA" id="ARBA00022741"/>
    </source>
</evidence>
<proteinExistence type="inferred from homology"/>
<reference evidence="12" key="1">
    <citation type="journal article" date="2019" name="Int. J. Syst. Evol. Microbiol.">
        <title>The Global Catalogue of Microorganisms (GCM) 10K type strain sequencing project: providing services to taxonomists for standard genome sequencing and annotation.</title>
        <authorList>
            <consortium name="The Broad Institute Genomics Platform"/>
            <consortium name="The Broad Institute Genome Sequencing Center for Infectious Disease"/>
            <person name="Wu L."/>
            <person name="Ma J."/>
        </authorList>
    </citation>
    <scope>NUCLEOTIDE SEQUENCE [LARGE SCALE GENOMIC DNA]</scope>
    <source>
        <strain evidence="12">CGMCC 1.18578</strain>
    </source>
</reference>
<evidence type="ECO:0000259" key="9">
    <source>
        <dbReference type="Pfam" id="PF00370"/>
    </source>
</evidence>